<dbReference type="Pfam" id="PF04365">
    <property type="entry name" value="BrnT_toxin"/>
    <property type="match status" value="1"/>
</dbReference>
<name>A0A8J6NZN8_9BACT</name>
<dbReference type="InterPro" id="IPR007460">
    <property type="entry name" value="BrnT_toxin"/>
</dbReference>
<dbReference type="InterPro" id="IPR038573">
    <property type="entry name" value="BrnT_sf"/>
</dbReference>
<gene>
    <name evidence="1" type="ORF">H8D96_06270</name>
</gene>
<accession>A0A8J6NZN8</accession>
<sequence length="89" mass="10346">MRFEWDPKKSKRNLEKHGVSFEEAVTVFYDPLSATFDDPDHSVGEYRYITIGLSSRDRLLFTAHAERGESIRIISVRPATAHERKRHEG</sequence>
<dbReference type="AlphaFoldDB" id="A0A8J6NZN8"/>
<dbReference type="Gene3D" id="3.10.450.530">
    <property type="entry name" value="Ribonuclease toxin, BrnT, of type II toxin-antitoxin system"/>
    <property type="match status" value="1"/>
</dbReference>
<evidence type="ECO:0000313" key="1">
    <source>
        <dbReference type="EMBL" id="MBC8431508.1"/>
    </source>
</evidence>
<dbReference type="EMBL" id="JACNIG010000150">
    <property type="protein sequence ID" value="MBC8431508.1"/>
    <property type="molecule type" value="Genomic_DNA"/>
</dbReference>
<protein>
    <submittedName>
        <fullName evidence="1">BrnT family toxin</fullName>
    </submittedName>
</protein>
<evidence type="ECO:0000313" key="2">
    <source>
        <dbReference type="Proteomes" id="UP000605201"/>
    </source>
</evidence>
<reference evidence="1 2" key="1">
    <citation type="submission" date="2020-08" db="EMBL/GenBank/DDBJ databases">
        <title>Bridging the membrane lipid divide: bacteria of the FCB group superphylum have the potential to synthesize archaeal ether lipids.</title>
        <authorList>
            <person name="Villanueva L."/>
            <person name="Von Meijenfeldt F.A.B."/>
            <person name="Westbye A.B."/>
            <person name="Yadav S."/>
            <person name="Hopmans E.C."/>
            <person name="Dutilh B.E."/>
            <person name="Sinninghe Damste J.S."/>
        </authorList>
    </citation>
    <scope>NUCLEOTIDE SEQUENCE [LARGE SCALE GENOMIC DNA]</scope>
    <source>
        <strain evidence="1">NIOZ-UU17</strain>
    </source>
</reference>
<organism evidence="1 2">
    <name type="scientific">Candidatus Desulfatibia vada</name>
    <dbReference type="NCBI Taxonomy" id="2841696"/>
    <lineage>
        <taxon>Bacteria</taxon>
        <taxon>Pseudomonadati</taxon>
        <taxon>Thermodesulfobacteriota</taxon>
        <taxon>Desulfobacteria</taxon>
        <taxon>Desulfobacterales</taxon>
        <taxon>Desulfobacterales incertae sedis</taxon>
        <taxon>Candidatus Desulfatibia</taxon>
    </lineage>
</organism>
<dbReference type="Proteomes" id="UP000605201">
    <property type="component" value="Unassembled WGS sequence"/>
</dbReference>
<proteinExistence type="predicted"/>
<comment type="caution">
    <text evidence="1">The sequence shown here is derived from an EMBL/GenBank/DDBJ whole genome shotgun (WGS) entry which is preliminary data.</text>
</comment>